<proteinExistence type="predicted"/>
<evidence type="ECO:0000313" key="3">
    <source>
        <dbReference type="EMBL" id="RKG85533.1"/>
    </source>
</evidence>
<organism evidence="3 4">
    <name type="scientific">Corallococcus terminator</name>
    <dbReference type="NCBI Taxonomy" id="2316733"/>
    <lineage>
        <taxon>Bacteria</taxon>
        <taxon>Pseudomonadati</taxon>
        <taxon>Myxococcota</taxon>
        <taxon>Myxococcia</taxon>
        <taxon>Myxococcales</taxon>
        <taxon>Cystobacterineae</taxon>
        <taxon>Myxococcaceae</taxon>
        <taxon>Corallococcus</taxon>
    </lineage>
</organism>
<dbReference type="RefSeq" id="WP_120542195.1">
    <property type="nucleotide sequence ID" value="NZ_RAVZ01000131.1"/>
</dbReference>
<name>A0A3A8J7M8_9BACT</name>
<reference evidence="4" key="1">
    <citation type="submission" date="2018-09" db="EMBL/GenBank/DDBJ databases">
        <authorList>
            <person name="Livingstone P.G."/>
            <person name="Whitworth D.E."/>
        </authorList>
    </citation>
    <scope>NUCLEOTIDE SEQUENCE [LARGE SCALE GENOMIC DNA]</scope>
    <source>
        <strain evidence="4">CA054A</strain>
    </source>
</reference>
<sequence>MKKLIVAAVMCLGTAAFAQSPTGTPSNPAPSAPSTGQMNGPTTGVEAQEVGPAISNTAKKVVGADKDKAAGTGAWKMKDAYSLSGTVSGQDDDDVTIARTGDLPAVKLDVRDQTVVTLDGKTVKANELPEGASVRAKFQLEGDDSVALELKATSPKGAVKK</sequence>
<evidence type="ECO:0000256" key="1">
    <source>
        <dbReference type="SAM" id="MobiDB-lite"/>
    </source>
</evidence>
<dbReference type="AlphaFoldDB" id="A0A3A8J7M8"/>
<dbReference type="EMBL" id="RAVZ01000131">
    <property type="protein sequence ID" value="RKG85533.1"/>
    <property type="molecule type" value="Genomic_DNA"/>
</dbReference>
<evidence type="ECO:0008006" key="5">
    <source>
        <dbReference type="Google" id="ProtNLM"/>
    </source>
</evidence>
<keyword evidence="4" id="KW-1185">Reference proteome</keyword>
<feature type="chain" id="PRO_5017176198" description="DUF5666 domain-containing protein" evidence="2">
    <location>
        <begin position="19"/>
        <end position="161"/>
    </location>
</feature>
<protein>
    <recommendedName>
        <fullName evidence="5">DUF5666 domain-containing protein</fullName>
    </recommendedName>
</protein>
<accession>A0A3A8J7M8</accession>
<evidence type="ECO:0000256" key="2">
    <source>
        <dbReference type="SAM" id="SignalP"/>
    </source>
</evidence>
<keyword evidence="2" id="KW-0732">Signal</keyword>
<dbReference type="Proteomes" id="UP000268094">
    <property type="component" value="Unassembled WGS sequence"/>
</dbReference>
<gene>
    <name evidence="3" type="ORF">D7V88_19695</name>
</gene>
<evidence type="ECO:0000313" key="4">
    <source>
        <dbReference type="Proteomes" id="UP000268094"/>
    </source>
</evidence>
<feature type="signal peptide" evidence="2">
    <location>
        <begin position="1"/>
        <end position="18"/>
    </location>
</feature>
<comment type="caution">
    <text evidence="3">The sequence shown here is derived from an EMBL/GenBank/DDBJ whole genome shotgun (WGS) entry which is preliminary data.</text>
</comment>
<feature type="region of interest" description="Disordered" evidence="1">
    <location>
        <begin position="18"/>
        <end position="51"/>
    </location>
</feature>
<dbReference type="OrthoDB" id="5525172at2"/>